<comment type="caution">
    <text evidence="2">The sequence shown here is derived from an EMBL/GenBank/DDBJ whole genome shotgun (WGS) entry which is preliminary data.</text>
</comment>
<evidence type="ECO:0000313" key="5">
    <source>
        <dbReference type="Proteomes" id="UP000321514"/>
    </source>
</evidence>
<dbReference type="OrthoDB" id="5382986at2"/>
<dbReference type="EMBL" id="FOIB01000010">
    <property type="protein sequence ID" value="SEU34520.1"/>
    <property type="molecule type" value="Genomic_DNA"/>
</dbReference>
<evidence type="ECO:0000256" key="1">
    <source>
        <dbReference type="SAM" id="SignalP"/>
    </source>
</evidence>
<dbReference type="Proteomes" id="UP000183760">
    <property type="component" value="Unassembled WGS sequence"/>
</dbReference>
<evidence type="ECO:0000313" key="3">
    <source>
        <dbReference type="EMBL" id="SEU34520.1"/>
    </source>
</evidence>
<feature type="signal peptide" evidence="1">
    <location>
        <begin position="1"/>
        <end position="15"/>
    </location>
</feature>
<protein>
    <recommendedName>
        <fullName evidence="6">Lipoprotein</fullName>
    </recommendedName>
</protein>
<reference evidence="2 5" key="2">
    <citation type="submission" date="2019-07" db="EMBL/GenBank/DDBJ databases">
        <title>Whole genome shotgun sequence of Myxococcus fulvus NBRC 100333.</title>
        <authorList>
            <person name="Hosoyama A."/>
            <person name="Uohara A."/>
            <person name="Ohji S."/>
            <person name="Ichikawa N."/>
        </authorList>
    </citation>
    <scope>NUCLEOTIDE SEQUENCE [LARGE SCALE GENOMIC DNA]</scope>
    <source>
        <strain evidence="2 5">NBRC 100333</strain>
    </source>
</reference>
<organism evidence="2 5">
    <name type="scientific">Myxococcus fulvus</name>
    <dbReference type="NCBI Taxonomy" id="33"/>
    <lineage>
        <taxon>Bacteria</taxon>
        <taxon>Pseudomonadati</taxon>
        <taxon>Myxococcota</taxon>
        <taxon>Myxococcia</taxon>
        <taxon>Myxococcales</taxon>
        <taxon>Cystobacterineae</taxon>
        <taxon>Myxococcaceae</taxon>
        <taxon>Myxococcus</taxon>
    </lineage>
</organism>
<proteinExistence type="predicted"/>
<dbReference type="AlphaFoldDB" id="A0A511T8H8"/>
<keyword evidence="4" id="KW-1185">Reference proteome</keyword>
<evidence type="ECO:0000313" key="2">
    <source>
        <dbReference type="EMBL" id="GEN10327.1"/>
    </source>
</evidence>
<evidence type="ECO:0000313" key="4">
    <source>
        <dbReference type="Proteomes" id="UP000183760"/>
    </source>
</evidence>
<name>A0A511T8H8_MYXFU</name>
<reference evidence="3 4" key="1">
    <citation type="submission" date="2016-10" db="EMBL/GenBank/DDBJ databases">
        <authorList>
            <person name="Varghese N."/>
            <person name="Submissions S."/>
        </authorList>
    </citation>
    <scope>NUCLEOTIDE SEQUENCE [LARGE SCALE GENOMIC DNA]</scope>
    <source>
        <strain evidence="3 4">DSM 16525</strain>
    </source>
</reference>
<accession>A0A511T8H8</accession>
<sequence length="104" mass="11201">MRTRLLGLLCLSLLAACGGDTGPRSSLQACSFDQACQDPEERCNISQECGPPVGSELSCREEKGDRMCHRACETSSDCGPGESCQSFPNVNRTDMLSTTRLCYG</sequence>
<dbReference type="PROSITE" id="PS51257">
    <property type="entry name" value="PROKAR_LIPOPROTEIN"/>
    <property type="match status" value="1"/>
</dbReference>
<dbReference type="EMBL" id="BJXR01000038">
    <property type="protein sequence ID" value="GEN10327.1"/>
    <property type="molecule type" value="Genomic_DNA"/>
</dbReference>
<dbReference type="Proteomes" id="UP000321514">
    <property type="component" value="Unassembled WGS sequence"/>
</dbReference>
<evidence type="ECO:0008006" key="6">
    <source>
        <dbReference type="Google" id="ProtNLM"/>
    </source>
</evidence>
<gene>
    <name evidence="2" type="ORF">MFU01_53640</name>
    <name evidence="3" type="ORF">SAMN05443572_11070</name>
</gene>
<keyword evidence="1" id="KW-0732">Signal</keyword>
<dbReference type="RefSeq" id="WP_074957719.1">
    <property type="nucleotide sequence ID" value="NZ_BJXR01000038.1"/>
</dbReference>
<feature type="chain" id="PRO_5022715958" description="Lipoprotein" evidence="1">
    <location>
        <begin position="16"/>
        <end position="104"/>
    </location>
</feature>